<protein>
    <submittedName>
        <fullName evidence="1">Uncharacterized protein</fullName>
    </submittedName>
</protein>
<accession>A0AAD1YRR9</accession>
<proteinExistence type="predicted"/>
<dbReference type="EMBL" id="OU503036">
    <property type="protein sequence ID" value="CAI9753697.1"/>
    <property type="molecule type" value="Genomic_DNA"/>
</dbReference>
<dbReference type="Proteomes" id="UP000834106">
    <property type="component" value="Chromosome 1"/>
</dbReference>
<name>A0AAD1YRR9_9LAMI</name>
<evidence type="ECO:0000313" key="2">
    <source>
        <dbReference type="Proteomes" id="UP000834106"/>
    </source>
</evidence>
<reference evidence="1" key="1">
    <citation type="submission" date="2023-05" db="EMBL/GenBank/DDBJ databases">
        <authorList>
            <person name="Huff M."/>
        </authorList>
    </citation>
    <scope>NUCLEOTIDE SEQUENCE</scope>
</reference>
<gene>
    <name evidence="1" type="ORF">FPE_LOCUS1128</name>
</gene>
<dbReference type="AlphaFoldDB" id="A0AAD1YRR9"/>
<organism evidence="1 2">
    <name type="scientific">Fraxinus pennsylvanica</name>
    <dbReference type="NCBI Taxonomy" id="56036"/>
    <lineage>
        <taxon>Eukaryota</taxon>
        <taxon>Viridiplantae</taxon>
        <taxon>Streptophyta</taxon>
        <taxon>Embryophyta</taxon>
        <taxon>Tracheophyta</taxon>
        <taxon>Spermatophyta</taxon>
        <taxon>Magnoliopsida</taxon>
        <taxon>eudicotyledons</taxon>
        <taxon>Gunneridae</taxon>
        <taxon>Pentapetalae</taxon>
        <taxon>asterids</taxon>
        <taxon>lamiids</taxon>
        <taxon>Lamiales</taxon>
        <taxon>Oleaceae</taxon>
        <taxon>Oleeae</taxon>
        <taxon>Fraxinus</taxon>
    </lineage>
</organism>
<evidence type="ECO:0000313" key="1">
    <source>
        <dbReference type="EMBL" id="CAI9753697.1"/>
    </source>
</evidence>
<keyword evidence="2" id="KW-1185">Reference proteome</keyword>
<sequence length="234" mass="26452">MLPPKVQMATSTFHKYFTDWCQSFMETNNVVDLFATMVSQTRRAFGIAIKAEALFKNLQSKNREFVNRTSQAKKAVSKSKAKAEAIKKRGVFECLPKLAVEALENECYLEAAGELNNKVTGLTKEVETEALSIGEDTVKHSIANFHLMEAYHSFVKYWRRYAYTKMVAWIKVNSQAFNTAELRLEFLEEGEQEPQTPEDGSHVIEIDEVDAKEASKAMVHNVIVSFVAPHPLPA</sequence>